<sequence>MELGHVITEKEKKGRPKRAIAGSEKFVAGFLSGLMWTSPDLMWISSAMSSLSLYSTDCWLLSLLDCKCEFSQAVMPRLDDLNVANFFFGKGLASWLNMKLQFTKITNGANFLPREVADSIPFSSTKLPQILNRFSLRPKSVEAQIMKETNEQCEGPGNVGEDKYCATSLESLIDFSTLELGKKCSSTFN</sequence>
<keyword evidence="3" id="KW-1185">Reference proteome</keyword>
<dbReference type="AlphaFoldDB" id="A0AAP0RB26"/>
<name>A0AAP0RB26_LIQFO</name>
<dbReference type="PANTHER" id="PTHR31236:SF2">
    <property type="entry name" value="BURP DOMAIN PROTEIN RD22"/>
    <property type="match status" value="1"/>
</dbReference>
<proteinExistence type="predicted"/>
<feature type="domain" description="BURP" evidence="1">
    <location>
        <begin position="86"/>
        <end position="189"/>
    </location>
</feature>
<dbReference type="InterPro" id="IPR044816">
    <property type="entry name" value="BURP"/>
</dbReference>
<evidence type="ECO:0000313" key="2">
    <source>
        <dbReference type="EMBL" id="KAK9274319.1"/>
    </source>
</evidence>
<evidence type="ECO:0000313" key="3">
    <source>
        <dbReference type="Proteomes" id="UP001415857"/>
    </source>
</evidence>
<comment type="caution">
    <text evidence="2">The sequence shown here is derived from an EMBL/GenBank/DDBJ whole genome shotgun (WGS) entry which is preliminary data.</text>
</comment>
<dbReference type="PROSITE" id="PS51277">
    <property type="entry name" value="BURP"/>
    <property type="match status" value="1"/>
</dbReference>
<dbReference type="EMBL" id="JBBPBK010000012">
    <property type="protein sequence ID" value="KAK9274319.1"/>
    <property type="molecule type" value="Genomic_DNA"/>
</dbReference>
<dbReference type="PANTHER" id="PTHR31236">
    <property type="entry name" value="BURP DOMAIN PROTEIN USPL1-LIKE"/>
    <property type="match status" value="1"/>
</dbReference>
<gene>
    <name evidence="2" type="ORF">L1049_019133</name>
</gene>
<reference evidence="2 3" key="1">
    <citation type="journal article" date="2024" name="Plant J.">
        <title>Genome sequences and population genomics reveal climatic adaptation and genomic divergence between two closely related sweetgum species.</title>
        <authorList>
            <person name="Xu W.Q."/>
            <person name="Ren C.Q."/>
            <person name="Zhang X.Y."/>
            <person name="Comes H.P."/>
            <person name="Liu X.H."/>
            <person name="Li Y.G."/>
            <person name="Kettle C.J."/>
            <person name="Jalonen R."/>
            <person name="Gaisberger H."/>
            <person name="Ma Y.Z."/>
            <person name="Qiu Y.X."/>
        </authorList>
    </citation>
    <scope>NUCLEOTIDE SEQUENCE [LARGE SCALE GENOMIC DNA]</scope>
    <source>
        <strain evidence="2">Hangzhou</strain>
    </source>
</reference>
<dbReference type="InterPro" id="IPR004873">
    <property type="entry name" value="BURP_dom"/>
</dbReference>
<protein>
    <recommendedName>
        <fullName evidence="1">BURP domain-containing protein</fullName>
    </recommendedName>
</protein>
<dbReference type="Pfam" id="PF03181">
    <property type="entry name" value="BURP"/>
    <property type="match status" value="1"/>
</dbReference>
<accession>A0AAP0RB26</accession>
<organism evidence="2 3">
    <name type="scientific">Liquidambar formosana</name>
    <name type="common">Formosan gum</name>
    <dbReference type="NCBI Taxonomy" id="63359"/>
    <lineage>
        <taxon>Eukaryota</taxon>
        <taxon>Viridiplantae</taxon>
        <taxon>Streptophyta</taxon>
        <taxon>Embryophyta</taxon>
        <taxon>Tracheophyta</taxon>
        <taxon>Spermatophyta</taxon>
        <taxon>Magnoliopsida</taxon>
        <taxon>eudicotyledons</taxon>
        <taxon>Gunneridae</taxon>
        <taxon>Pentapetalae</taxon>
        <taxon>Saxifragales</taxon>
        <taxon>Altingiaceae</taxon>
        <taxon>Liquidambar</taxon>
    </lineage>
</organism>
<dbReference type="Proteomes" id="UP001415857">
    <property type="component" value="Unassembled WGS sequence"/>
</dbReference>
<dbReference type="SMART" id="SM01045">
    <property type="entry name" value="BURP"/>
    <property type="match status" value="1"/>
</dbReference>
<evidence type="ECO:0000259" key="1">
    <source>
        <dbReference type="PROSITE" id="PS51277"/>
    </source>
</evidence>